<evidence type="ECO:0000259" key="7">
    <source>
        <dbReference type="Pfam" id="PF04932"/>
    </source>
</evidence>
<feature type="transmembrane region" description="Helical" evidence="6">
    <location>
        <begin position="12"/>
        <end position="33"/>
    </location>
</feature>
<dbReference type="Proteomes" id="UP000034087">
    <property type="component" value="Unassembled WGS sequence"/>
</dbReference>
<keyword evidence="5" id="KW-0802">TPR repeat</keyword>
<dbReference type="GO" id="GO:0016020">
    <property type="term" value="C:membrane"/>
    <property type="evidence" value="ECO:0007669"/>
    <property type="project" value="UniProtKB-SubCell"/>
</dbReference>
<feature type="transmembrane region" description="Helical" evidence="6">
    <location>
        <begin position="231"/>
        <end position="249"/>
    </location>
</feature>
<feature type="transmembrane region" description="Helical" evidence="6">
    <location>
        <begin position="144"/>
        <end position="163"/>
    </location>
</feature>
<reference evidence="8 9" key="1">
    <citation type="journal article" date="2015" name="Nature">
        <title>rRNA introns, odd ribosomes, and small enigmatic genomes across a large radiation of phyla.</title>
        <authorList>
            <person name="Brown C.T."/>
            <person name="Hug L.A."/>
            <person name="Thomas B.C."/>
            <person name="Sharon I."/>
            <person name="Castelle C.J."/>
            <person name="Singh A."/>
            <person name="Wilkins M.J."/>
            <person name="Williams K.H."/>
            <person name="Banfield J.F."/>
        </authorList>
    </citation>
    <scope>NUCLEOTIDE SEQUENCE [LARGE SCALE GENOMIC DNA]</scope>
</reference>
<organism evidence="8 9">
    <name type="scientific">Candidatus Giovannonibacteria bacterium GW2011_GWA1_44_25</name>
    <dbReference type="NCBI Taxonomy" id="1618645"/>
    <lineage>
        <taxon>Bacteria</taxon>
        <taxon>Candidatus Giovannoniibacteriota</taxon>
    </lineage>
</organism>
<evidence type="ECO:0000256" key="1">
    <source>
        <dbReference type="ARBA" id="ARBA00004141"/>
    </source>
</evidence>
<dbReference type="AlphaFoldDB" id="A0A0G1LKC5"/>
<feature type="transmembrane region" description="Helical" evidence="6">
    <location>
        <begin position="53"/>
        <end position="72"/>
    </location>
</feature>
<feature type="repeat" description="TPR" evidence="5">
    <location>
        <begin position="564"/>
        <end position="597"/>
    </location>
</feature>
<evidence type="ECO:0000256" key="5">
    <source>
        <dbReference type="PROSITE-ProRule" id="PRU00339"/>
    </source>
</evidence>
<dbReference type="Pfam" id="PF13181">
    <property type="entry name" value="TPR_8"/>
    <property type="match status" value="1"/>
</dbReference>
<feature type="transmembrane region" description="Helical" evidence="6">
    <location>
        <begin position="207"/>
        <end position="225"/>
    </location>
</feature>
<evidence type="ECO:0000313" key="9">
    <source>
        <dbReference type="Proteomes" id="UP000034087"/>
    </source>
</evidence>
<feature type="transmembrane region" description="Helical" evidence="6">
    <location>
        <begin position="84"/>
        <end position="105"/>
    </location>
</feature>
<dbReference type="PANTHER" id="PTHR37422">
    <property type="entry name" value="TEICHURONIC ACID BIOSYNTHESIS PROTEIN TUAE"/>
    <property type="match status" value="1"/>
</dbReference>
<feature type="domain" description="O-antigen ligase-related" evidence="7">
    <location>
        <begin position="221"/>
        <end position="374"/>
    </location>
</feature>
<dbReference type="EMBL" id="LCIR01000001">
    <property type="protein sequence ID" value="KKT60374.1"/>
    <property type="molecule type" value="Genomic_DNA"/>
</dbReference>
<dbReference type="InterPro" id="IPR011990">
    <property type="entry name" value="TPR-like_helical_dom_sf"/>
</dbReference>
<proteinExistence type="predicted"/>
<feature type="transmembrane region" description="Helical" evidence="6">
    <location>
        <begin position="361"/>
        <end position="384"/>
    </location>
</feature>
<dbReference type="SUPFAM" id="SSF48452">
    <property type="entry name" value="TPR-like"/>
    <property type="match status" value="1"/>
</dbReference>
<keyword evidence="2 6" id="KW-0812">Transmembrane</keyword>
<dbReference type="InterPro" id="IPR007016">
    <property type="entry name" value="O-antigen_ligase-rel_domated"/>
</dbReference>
<dbReference type="InterPro" id="IPR051533">
    <property type="entry name" value="WaaL-like"/>
</dbReference>
<feature type="transmembrane region" description="Helical" evidence="6">
    <location>
        <begin position="391"/>
        <end position="412"/>
    </location>
</feature>
<dbReference type="Gene3D" id="1.25.40.10">
    <property type="entry name" value="Tetratricopeptide repeat domain"/>
    <property type="match status" value="2"/>
</dbReference>
<comment type="caution">
    <text evidence="8">The sequence shown here is derived from an EMBL/GenBank/DDBJ whole genome shotgun (WGS) entry which is preliminary data.</text>
</comment>
<keyword evidence="3 6" id="KW-1133">Transmembrane helix</keyword>
<dbReference type="PANTHER" id="PTHR37422:SF13">
    <property type="entry name" value="LIPOPOLYSACCHARIDE BIOSYNTHESIS PROTEIN PA4999-RELATED"/>
    <property type="match status" value="1"/>
</dbReference>
<feature type="transmembrane region" description="Helical" evidence="6">
    <location>
        <begin position="418"/>
        <end position="444"/>
    </location>
</feature>
<feature type="transmembrane region" description="Helical" evidence="6">
    <location>
        <begin position="456"/>
        <end position="475"/>
    </location>
</feature>
<comment type="subcellular location">
    <subcellularLocation>
        <location evidence="1">Membrane</location>
        <topology evidence="1">Multi-pass membrane protein</topology>
    </subcellularLocation>
</comment>
<feature type="repeat" description="TPR" evidence="5">
    <location>
        <begin position="697"/>
        <end position="730"/>
    </location>
</feature>
<dbReference type="SMART" id="SM00028">
    <property type="entry name" value="TPR"/>
    <property type="match status" value="2"/>
</dbReference>
<keyword evidence="4 6" id="KW-0472">Membrane</keyword>
<feature type="transmembrane region" description="Helical" evidence="6">
    <location>
        <begin position="261"/>
        <end position="280"/>
    </location>
</feature>
<dbReference type="PROSITE" id="PS50005">
    <property type="entry name" value="TPR"/>
    <property type="match status" value="2"/>
</dbReference>
<dbReference type="PROSITE" id="PS50293">
    <property type="entry name" value="TPR_REGION"/>
    <property type="match status" value="1"/>
</dbReference>
<feature type="transmembrane region" description="Helical" evidence="6">
    <location>
        <begin position="117"/>
        <end position="135"/>
    </location>
</feature>
<evidence type="ECO:0000256" key="4">
    <source>
        <dbReference type="ARBA" id="ARBA00023136"/>
    </source>
</evidence>
<evidence type="ECO:0000256" key="3">
    <source>
        <dbReference type="ARBA" id="ARBA00022989"/>
    </source>
</evidence>
<dbReference type="Pfam" id="PF04932">
    <property type="entry name" value="Wzy_C"/>
    <property type="match status" value="1"/>
</dbReference>
<sequence>MSQRAIDNIASAVKIGLCILPALVLIVAGNFFANIFMPGVGDLFFPFITGKNFFFRIVVEILLALWVFAALFDKKYRPRTSPVFWAVLATVGVLALSTIFGANPYRSFWSNYERMEGLVSFLHFFAYFVMLISVFKTEVDWRKFFYSTIFVSFIVTIYAYLQFLGRLEIHQSGDRLDATLGNSTYLAIYMIFHLALLAYYAFKERRVWVKSVFTALLVLETPVVFLTATRGSILGLMGGVLLFALLIFLRDWGAENRRYKFIAAGAACAVFLAVGAFFVFKSTNFVQNNYVLSRFAQLSPEERTTKSRFIIWGMALEGFKKHPIFGWGPENFNLVFNKYYKASLWQQEPWFDRAHNVIFDWLIHGGALGLLAYFGAFFLGLYALWKKQADYLAKVVFTSLLAAYFFHNFFVFDNLTSYFMFFAVLGFIHFLTQTSLLAGSGVVARVPKVEGTANPFRYVAVIIVFAGVAWSLYFLNLKPLLAGRALLNTLKDMSTAGQNTDAILADFDKVFSYNTFGSGEAREQLASYANNVIVSGLPTEAKVAVLNKAVSALETQVAENPEDARAYLFLASLYLRGGRIDDGIKILDKAKELSPQKQQIFFLIADAYITKGDNARAFEILKNIYDLEPASGESAKNLALISVLNGKDKYAEEVLSGVYGKNLIADQNLLAAYARVGNFKKVRDIWALFLEQEPNNAQYHVNLAATYMQLGERQTAIGELQRAIELNPQFKAQGEQFIEEIRAGRNP</sequence>
<evidence type="ECO:0000256" key="2">
    <source>
        <dbReference type="ARBA" id="ARBA00022692"/>
    </source>
</evidence>
<accession>A0A0G1LKC5</accession>
<dbReference type="Pfam" id="PF14559">
    <property type="entry name" value="TPR_19"/>
    <property type="match status" value="1"/>
</dbReference>
<gene>
    <name evidence="8" type="ORF">UW53_C0001G0024</name>
</gene>
<feature type="transmembrane region" description="Helical" evidence="6">
    <location>
        <begin position="183"/>
        <end position="202"/>
    </location>
</feature>
<protein>
    <recommendedName>
        <fullName evidence="7">O-antigen ligase-related domain-containing protein</fullName>
    </recommendedName>
</protein>
<name>A0A0G1LKC5_9BACT</name>
<evidence type="ECO:0000313" key="8">
    <source>
        <dbReference type="EMBL" id="KKT60374.1"/>
    </source>
</evidence>
<dbReference type="InterPro" id="IPR019734">
    <property type="entry name" value="TPR_rpt"/>
</dbReference>
<evidence type="ECO:0000256" key="6">
    <source>
        <dbReference type="SAM" id="Phobius"/>
    </source>
</evidence>